<feature type="domain" description="Xylanolytic transcriptional activator regulatory" evidence="3">
    <location>
        <begin position="124"/>
        <end position="189"/>
    </location>
</feature>
<evidence type="ECO:0000313" key="4">
    <source>
        <dbReference type="EMBL" id="KEQ74215.1"/>
    </source>
</evidence>
<accession>A0A074WM82</accession>
<feature type="non-terminal residue" evidence="4">
    <location>
        <position position="1"/>
    </location>
</feature>
<organism evidence="4 5">
    <name type="scientific">Aureobasidium namibiae CBS 147.97</name>
    <dbReference type="NCBI Taxonomy" id="1043004"/>
    <lineage>
        <taxon>Eukaryota</taxon>
        <taxon>Fungi</taxon>
        <taxon>Dikarya</taxon>
        <taxon>Ascomycota</taxon>
        <taxon>Pezizomycotina</taxon>
        <taxon>Dothideomycetes</taxon>
        <taxon>Dothideomycetidae</taxon>
        <taxon>Dothideales</taxon>
        <taxon>Saccotheciaceae</taxon>
        <taxon>Aureobasidium</taxon>
    </lineage>
</organism>
<protein>
    <recommendedName>
        <fullName evidence="3">Xylanolytic transcriptional activator regulatory domain-containing protein</fullName>
    </recommendedName>
</protein>
<evidence type="ECO:0000256" key="1">
    <source>
        <dbReference type="ARBA" id="ARBA00004123"/>
    </source>
</evidence>
<dbReference type="AlphaFoldDB" id="A0A074WM82"/>
<name>A0A074WM82_9PEZI</name>
<gene>
    <name evidence="4" type="ORF">M436DRAFT_14441</name>
</gene>
<dbReference type="GO" id="GO:0003677">
    <property type="term" value="F:DNA binding"/>
    <property type="evidence" value="ECO:0007669"/>
    <property type="project" value="InterPro"/>
</dbReference>
<dbReference type="Pfam" id="PF04082">
    <property type="entry name" value="Fungal_trans"/>
    <property type="match status" value="1"/>
</dbReference>
<dbReference type="GO" id="GO:0008270">
    <property type="term" value="F:zinc ion binding"/>
    <property type="evidence" value="ECO:0007669"/>
    <property type="project" value="InterPro"/>
</dbReference>
<dbReference type="InterPro" id="IPR007219">
    <property type="entry name" value="XnlR_reg_dom"/>
</dbReference>
<feature type="non-terminal residue" evidence="4">
    <location>
        <position position="409"/>
    </location>
</feature>
<dbReference type="PANTHER" id="PTHR31001:SF85">
    <property type="entry name" value="ZN(II)2CYS6 TRANSCRIPTION FACTOR (EUROFUNG)"/>
    <property type="match status" value="1"/>
</dbReference>
<sequence length="409" mass="46798">PQPVQIFQLWQVYIDNVNPLTNLHHVQTMQRMVLEAASCKPDDLPKQSLALLSSIFLISVESLGDEECRHFMKASKHECVGRFFAMTKNCLVGAEVMEIASTEVLQALVLYLIAARQHSSPQSLWLVIGVAVRLAHRLGIHREQNLRSKTIFAAEMSRRLWWQIYLLNRHYVNLCEDIDSSDPAHILIFDTKRPLNLNDADLHPEMTTMPLERDGVTEMLFCSIRYDIGGFVRDLGSSSDNEQSKIHAIQQLQARLGDKYARHCDASIPLQRVSRCLIQTTGYRLALRHCHPAQNATEIQPATERHQAFDTALSLLQTQHSSCASQMLDCYRWHTKLFYCFEALFPVLHTLAFEIISEASSEEAWKQVGLAYQYNPELLSWQHKNFYTSYCHNINSLALKAWSRIASTA</sequence>
<dbReference type="HOGENOM" id="CLU_004083_5_3_1"/>
<dbReference type="PANTHER" id="PTHR31001">
    <property type="entry name" value="UNCHARACTERIZED TRANSCRIPTIONAL REGULATORY PROTEIN"/>
    <property type="match status" value="1"/>
</dbReference>
<dbReference type="STRING" id="1043004.A0A074WM82"/>
<keyword evidence="5" id="KW-1185">Reference proteome</keyword>
<dbReference type="GO" id="GO:0005634">
    <property type="term" value="C:nucleus"/>
    <property type="evidence" value="ECO:0007669"/>
    <property type="project" value="UniProtKB-SubCell"/>
</dbReference>
<dbReference type="GO" id="GO:0006351">
    <property type="term" value="P:DNA-templated transcription"/>
    <property type="evidence" value="ECO:0007669"/>
    <property type="project" value="InterPro"/>
</dbReference>
<dbReference type="SMART" id="SM00906">
    <property type="entry name" value="Fungal_trans"/>
    <property type="match status" value="1"/>
</dbReference>
<proteinExistence type="predicted"/>
<evidence type="ECO:0000259" key="3">
    <source>
        <dbReference type="SMART" id="SM00906"/>
    </source>
</evidence>
<dbReference type="RefSeq" id="XP_013428350.1">
    <property type="nucleotide sequence ID" value="XM_013572896.1"/>
</dbReference>
<comment type="subcellular location">
    <subcellularLocation>
        <location evidence="1">Nucleus</location>
    </subcellularLocation>
</comment>
<dbReference type="CDD" id="cd12148">
    <property type="entry name" value="fungal_TF_MHR"/>
    <property type="match status" value="1"/>
</dbReference>
<keyword evidence="2" id="KW-0539">Nucleus</keyword>
<dbReference type="OrthoDB" id="2269373at2759"/>
<dbReference type="Proteomes" id="UP000027730">
    <property type="component" value="Unassembled WGS sequence"/>
</dbReference>
<evidence type="ECO:0000313" key="5">
    <source>
        <dbReference type="Proteomes" id="UP000027730"/>
    </source>
</evidence>
<dbReference type="EMBL" id="KL584707">
    <property type="protein sequence ID" value="KEQ74215.1"/>
    <property type="molecule type" value="Genomic_DNA"/>
</dbReference>
<dbReference type="InterPro" id="IPR050613">
    <property type="entry name" value="Sec_Metabolite_Reg"/>
</dbReference>
<dbReference type="GeneID" id="25407821"/>
<evidence type="ECO:0000256" key="2">
    <source>
        <dbReference type="ARBA" id="ARBA00023242"/>
    </source>
</evidence>
<reference evidence="4 5" key="1">
    <citation type="journal article" date="2014" name="BMC Genomics">
        <title>Genome sequencing of four Aureobasidium pullulans varieties: biotechnological potential, stress tolerance, and description of new species.</title>
        <authorList>
            <person name="Gostin Ar C."/>
            <person name="Ohm R.A."/>
            <person name="Kogej T."/>
            <person name="Sonjak S."/>
            <person name="Turk M."/>
            <person name="Zajc J."/>
            <person name="Zalar P."/>
            <person name="Grube M."/>
            <person name="Sun H."/>
            <person name="Han J."/>
            <person name="Sharma A."/>
            <person name="Chiniquy J."/>
            <person name="Ngan C.Y."/>
            <person name="Lipzen A."/>
            <person name="Barry K."/>
            <person name="Grigoriev I.V."/>
            <person name="Gunde-Cimerman N."/>
        </authorList>
    </citation>
    <scope>NUCLEOTIDE SEQUENCE [LARGE SCALE GENOMIC DNA]</scope>
    <source>
        <strain evidence="4 5">CBS 147.97</strain>
    </source>
</reference>